<evidence type="ECO:0000313" key="21">
    <source>
        <dbReference type="Proteomes" id="UP000014160"/>
    </source>
</evidence>
<proteinExistence type="inferred from homology"/>
<comment type="similarity">
    <text evidence="1">In the C-terminal section; belongs to the transpeptidase family.</text>
</comment>
<evidence type="ECO:0000313" key="18">
    <source>
        <dbReference type="EMBL" id="EOI56515.1"/>
    </source>
</evidence>
<evidence type="ECO:0000313" key="20">
    <source>
        <dbReference type="Proteomes" id="UP000013750"/>
    </source>
</evidence>
<dbReference type="PANTHER" id="PTHR32282">
    <property type="entry name" value="BINDING PROTEIN TRANSPEPTIDASE, PUTATIVE-RELATED"/>
    <property type="match status" value="1"/>
</dbReference>
<evidence type="ECO:0000256" key="8">
    <source>
        <dbReference type="ARBA" id="ARBA00022960"/>
    </source>
</evidence>
<feature type="compositionally biased region" description="Low complexity" evidence="14">
    <location>
        <begin position="753"/>
        <end position="775"/>
    </location>
</feature>
<keyword evidence="5" id="KW-0328">Glycosyltransferase</keyword>
<dbReference type="Pfam" id="PF00905">
    <property type="entry name" value="Transpeptidase"/>
    <property type="match status" value="1"/>
</dbReference>
<sequence>MANPSRSQKSKRTPQGKKPAQKSKQNRHIGLKVAIAVVGLLCVALLTGIGIFFFYVKDAPTLTDKKLEATVSSKLLDKDGNIFEDLGAEKREKVEADKIPQELDDAIVSVEDRRFFKHNGVDPVRIAGSALHNITNRGGLQGGSTLTQQLIKLSFFSTTTEEADKTLRRKAQEAWLAIQLEKKHSKQEILTYYINKVYMANGLYGMETAAETYFGKELQHLSVAQTALLAGMPQAPNSYDPYKHPDAAKERRDTVLYTMLNNKKISQEEYDKATKEPIDQGLIPLPADNQERKVSDNYVKEVIAQVEAKTGKNVYTDGLDIYTNLDKDAQNRLYSIVNGDEYVQYPDEKFQVAATLIDSKTGNVTAQIGGRNIADDVYLGMNRAVNTTRDFGSTVKPITDYGPAFEYKKFSTAETRFKDEPYRYEGTQTEVKNWDNSYQGTITLRQALYDSRNVPAVKLFNEVGPENVSKFLKKLGIEYKDIQQANAISSNTETQDGTKYGISTEKMAAAYAAFANGGTYNEPLYINKIKYQDGSEQTFSNKGEKAMEPYTAYMITDILKDVISRGTGTYAQIPNLFQAGKTGTSNYTDDELAKIPHAGAIEPDVMFTGFTPNYSLSIWTGYDDRMTPITSESENTAQLIYKEFMSYVSQNVPNVDWTMPDDVLRSGNELYVKGASYTPVQPNRTGQSSYYNSYSSQTTMPSSSTAQSSVSESSTIAPPASSSEPVPPSSSSSAPAPTPPPSSSAAPEPQPSQPSSSASQPAPTPGNNGTPPSSN</sequence>
<protein>
    <submittedName>
        <fullName evidence="18">1A family penicillin-binding protein</fullName>
    </submittedName>
    <submittedName>
        <fullName evidence="19">Penicillin-binding protein 1A</fullName>
    </submittedName>
</protein>
<dbReference type="InterPro" id="IPR001264">
    <property type="entry name" value="Glyco_trans_51"/>
</dbReference>
<comment type="catalytic activity">
    <reaction evidence="12">
        <text>Preferential cleavage: (Ac)2-L-Lys-D-Ala-|-D-Ala. Also transpeptidation of peptidyl-alanyl moieties that are N-acyl substituents of D-alanine.</text>
        <dbReference type="EC" id="3.4.16.4"/>
    </reaction>
</comment>
<dbReference type="AlphaFoldDB" id="R2VFI5"/>
<keyword evidence="15" id="KW-0472">Membrane</keyword>
<keyword evidence="4" id="KW-0645">Protease</keyword>
<keyword evidence="9" id="KW-0573">Peptidoglycan synthesis</keyword>
<gene>
    <name evidence="19" type="ORF">I592_01538</name>
    <name evidence="18" type="ORF">UKC_02430</name>
</gene>
<dbReference type="GO" id="GO:0006508">
    <property type="term" value="P:proteolysis"/>
    <property type="evidence" value="ECO:0007669"/>
    <property type="project" value="UniProtKB-KW"/>
</dbReference>
<evidence type="ECO:0000256" key="1">
    <source>
        <dbReference type="ARBA" id="ARBA00007090"/>
    </source>
</evidence>
<dbReference type="PANTHER" id="PTHR32282:SF29">
    <property type="entry name" value="PENICILLIN-BINDING PROTEIN 1A"/>
    <property type="match status" value="1"/>
</dbReference>
<keyword evidence="6" id="KW-0808">Transferase</keyword>
<keyword evidence="3" id="KW-0121">Carboxypeptidase</keyword>
<feature type="compositionally biased region" description="Polar residues" evidence="14">
    <location>
        <begin position="678"/>
        <end position="687"/>
    </location>
</feature>
<keyword evidence="8" id="KW-0133">Cell shape</keyword>
<dbReference type="Gene3D" id="3.40.710.10">
    <property type="entry name" value="DD-peptidase/beta-lactamase superfamily"/>
    <property type="match status" value="1"/>
</dbReference>
<dbReference type="GO" id="GO:0009252">
    <property type="term" value="P:peptidoglycan biosynthetic process"/>
    <property type="evidence" value="ECO:0007669"/>
    <property type="project" value="UniProtKB-KW"/>
</dbReference>
<evidence type="ECO:0000256" key="13">
    <source>
        <dbReference type="ARBA" id="ARBA00049902"/>
    </source>
</evidence>
<dbReference type="Gene3D" id="1.10.3810.10">
    <property type="entry name" value="Biosynthetic peptidoglycan transglycosylase-like"/>
    <property type="match status" value="1"/>
</dbReference>
<feature type="region of interest" description="Disordered" evidence="14">
    <location>
        <begin position="675"/>
        <end position="775"/>
    </location>
</feature>
<evidence type="ECO:0000256" key="6">
    <source>
        <dbReference type="ARBA" id="ARBA00022679"/>
    </source>
</evidence>
<dbReference type="FunFam" id="1.10.3810.10:FF:000001">
    <property type="entry name" value="Penicillin-binding protein 1A"/>
    <property type="match status" value="1"/>
</dbReference>
<accession>R2VFI5</accession>
<dbReference type="SUPFAM" id="SSF53955">
    <property type="entry name" value="Lysozyme-like"/>
    <property type="match status" value="1"/>
</dbReference>
<evidence type="ECO:0000256" key="9">
    <source>
        <dbReference type="ARBA" id="ARBA00022984"/>
    </source>
</evidence>
<keyword evidence="7" id="KW-0378">Hydrolase</keyword>
<keyword evidence="11" id="KW-0961">Cell wall biogenesis/degradation</keyword>
<feature type="region of interest" description="Disordered" evidence="14">
    <location>
        <begin position="1"/>
        <end position="25"/>
    </location>
</feature>
<comment type="catalytic activity">
    <reaction evidence="13">
        <text>[GlcNAc-(1-&gt;4)-Mur2Ac(oyl-L-Ala-gamma-D-Glu-L-Lys-D-Ala-D-Ala)](n)-di-trans,octa-cis-undecaprenyl diphosphate + beta-D-GlcNAc-(1-&gt;4)-Mur2Ac(oyl-L-Ala-gamma-D-Glu-L-Lys-D-Ala-D-Ala)-di-trans,octa-cis-undecaprenyl diphosphate = [GlcNAc-(1-&gt;4)-Mur2Ac(oyl-L-Ala-gamma-D-Glu-L-Lys-D-Ala-D-Ala)](n+1)-di-trans,octa-cis-undecaprenyl diphosphate + di-trans,octa-cis-undecaprenyl diphosphate + H(+)</text>
        <dbReference type="Rhea" id="RHEA:23708"/>
        <dbReference type="Rhea" id="RHEA-COMP:9602"/>
        <dbReference type="Rhea" id="RHEA-COMP:9603"/>
        <dbReference type="ChEBI" id="CHEBI:15378"/>
        <dbReference type="ChEBI" id="CHEBI:58405"/>
        <dbReference type="ChEBI" id="CHEBI:60033"/>
        <dbReference type="ChEBI" id="CHEBI:78435"/>
        <dbReference type="EC" id="2.4.99.28"/>
    </reaction>
</comment>
<dbReference type="Proteomes" id="UP000014160">
    <property type="component" value="Unassembled WGS sequence"/>
</dbReference>
<dbReference type="NCBIfam" id="TIGR02074">
    <property type="entry name" value="PBP_1a_fam"/>
    <property type="match status" value="1"/>
</dbReference>
<feature type="compositionally biased region" description="Pro residues" evidence="14">
    <location>
        <begin position="736"/>
        <end position="752"/>
    </location>
</feature>
<dbReference type="EMBL" id="ASWH01000001">
    <property type="protein sequence ID" value="EOW82235.1"/>
    <property type="molecule type" value="Genomic_DNA"/>
</dbReference>
<evidence type="ECO:0000256" key="2">
    <source>
        <dbReference type="ARBA" id="ARBA00007739"/>
    </source>
</evidence>
<feature type="domain" description="Penicillin-binding protein transpeptidase" evidence="16">
    <location>
        <begin position="353"/>
        <end position="613"/>
    </location>
</feature>
<evidence type="ECO:0000256" key="5">
    <source>
        <dbReference type="ARBA" id="ARBA00022676"/>
    </source>
</evidence>
<evidence type="ECO:0000256" key="15">
    <source>
        <dbReference type="SAM" id="Phobius"/>
    </source>
</evidence>
<dbReference type="PATRIC" id="fig|1158614.3.peg.2426"/>
<dbReference type="InterPro" id="IPR050396">
    <property type="entry name" value="Glycosyltr_51/Transpeptidase"/>
</dbReference>
<dbReference type="GO" id="GO:0008658">
    <property type="term" value="F:penicillin binding"/>
    <property type="evidence" value="ECO:0007669"/>
    <property type="project" value="InterPro"/>
</dbReference>
<reference evidence="18 20" key="1">
    <citation type="submission" date="2013-02" db="EMBL/GenBank/DDBJ databases">
        <title>The Genome Sequence of Enterococcus gilvus ATCC BAA-350.</title>
        <authorList>
            <consortium name="The Broad Institute Genome Sequencing Platform"/>
            <consortium name="The Broad Institute Genome Sequencing Center for Infectious Disease"/>
            <person name="Earl A.M."/>
            <person name="Gilmore M.S."/>
            <person name="Lebreton F."/>
            <person name="Walker B."/>
            <person name="Young S.K."/>
            <person name="Zeng Q."/>
            <person name="Gargeya S."/>
            <person name="Fitzgerald M."/>
            <person name="Haas B."/>
            <person name="Abouelleil A."/>
            <person name="Alvarado L."/>
            <person name="Arachchi H.M."/>
            <person name="Berlin A.M."/>
            <person name="Chapman S.B."/>
            <person name="Dewar J."/>
            <person name="Goldberg J."/>
            <person name="Griggs A."/>
            <person name="Gujja S."/>
            <person name="Hansen M."/>
            <person name="Howarth C."/>
            <person name="Imamovic A."/>
            <person name="Larimer J."/>
            <person name="McCowan C."/>
            <person name="Murphy C."/>
            <person name="Neiman D."/>
            <person name="Pearson M."/>
            <person name="Priest M."/>
            <person name="Roberts A."/>
            <person name="Saif S."/>
            <person name="Shea T."/>
            <person name="Sisk P."/>
            <person name="Sykes S."/>
            <person name="Wortman J."/>
            <person name="Nusbaum C."/>
            <person name="Birren B."/>
        </authorList>
    </citation>
    <scope>NUCLEOTIDE SEQUENCE [LARGE SCALE GENOMIC DNA]</scope>
    <source>
        <strain evidence="18 20">ATCC BAA-350</strain>
    </source>
</reference>
<keyword evidence="10" id="KW-0511">Multifunctional enzyme</keyword>
<dbReference type="GO" id="GO:0008955">
    <property type="term" value="F:peptidoglycan glycosyltransferase activity"/>
    <property type="evidence" value="ECO:0007669"/>
    <property type="project" value="UniProtKB-EC"/>
</dbReference>
<dbReference type="GO" id="GO:0071555">
    <property type="term" value="P:cell wall organization"/>
    <property type="evidence" value="ECO:0007669"/>
    <property type="project" value="UniProtKB-KW"/>
</dbReference>
<evidence type="ECO:0000256" key="4">
    <source>
        <dbReference type="ARBA" id="ARBA00022670"/>
    </source>
</evidence>
<dbReference type="GO" id="GO:0008360">
    <property type="term" value="P:regulation of cell shape"/>
    <property type="evidence" value="ECO:0007669"/>
    <property type="project" value="UniProtKB-KW"/>
</dbReference>
<dbReference type="InterPro" id="IPR036950">
    <property type="entry name" value="PBP_transglycosylase"/>
</dbReference>
<keyword evidence="21" id="KW-1185">Reference proteome</keyword>
<feature type="transmembrane region" description="Helical" evidence="15">
    <location>
        <begin position="33"/>
        <end position="56"/>
    </location>
</feature>
<reference evidence="19 21" key="2">
    <citation type="submission" date="2013-03" db="EMBL/GenBank/DDBJ databases">
        <title>The Genome Sequence of Enterococcus gilvus ATCC BAA-350 (PacBio/Illumina hybrid assembly).</title>
        <authorList>
            <consortium name="The Broad Institute Genomics Platform"/>
            <consortium name="The Broad Institute Genome Sequencing Center for Infectious Disease"/>
            <person name="Earl A."/>
            <person name="Russ C."/>
            <person name="Gilmore M."/>
            <person name="Surin D."/>
            <person name="Walker B."/>
            <person name="Young S."/>
            <person name="Zeng Q."/>
            <person name="Gargeya S."/>
            <person name="Fitzgerald M."/>
            <person name="Haas B."/>
            <person name="Abouelleil A."/>
            <person name="Allen A.W."/>
            <person name="Alvarado L."/>
            <person name="Arachchi H.M."/>
            <person name="Berlin A.M."/>
            <person name="Chapman S.B."/>
            <person name="Gainer-Dewar J."/>
            <person name="Goldberg J."/>
            <person name="Griggs A."/>
            <person name="Gujja S."/>
            <person name="Hansen M."/>
            <person name="Howarth C."/>
            <person name="Imamovic A."/>
            <person name="Ireland A."/>
            <person name="Larimer J."/>
            <person name="McCowan C."/>
            <person name="Murphy C."/>
            <person name="Pearson M."/>
            <person name="Poon T.W."/>
            <person name="Priest M."/>
            <person name="Roberts A."/>
            <person name="Saif S."/>
            <person name="Shea T."/>
            <person name="Sisk P."/>
            <person name="Sykes S."/>
            <person name="Wortman J."/>
            <person name="Nusbaum C."/>
            <person name="Birren B."/>
        </authorList>
    </citation>
    <scope>NUCLEOTIDE SEQUENCE [LARGE SCALE GENOMIC DNA]</scope>
    <source>
        <strain evidence="19 21">ATCC BAA-350</strain>
    </source>
</reference>
<evidence type="ECO:0000256" key="12">
    <source>
        <dbReference type="ARBA" id="ARBA00034000"/>
    </source>
</evidence>
<dbReference type="SUPFAM" id="SSF56601">
    <property type="entry name" value="beta-lactamase/transpeptidase-like"/>
    <property type="match status" value="1"/>
</dbReference>
<evidence type="ECO:0000256" key="11">
    <source>
        <dbReference type="ARBA" id="ARBA00023316"/>
    </source>
</evidence>
<keyword evidence="15" id="KW-1133">Transmembrane helix</keyword>
<dbReference type="RefSeq" id="WP_010780805.1">
    <property type="nucleotide sequence ID" value="NZ_ASWH01000001.1"/>
</dbReference>
<dbReference type="Proteomes" id="UP000013750">
    <property type="component" value="Unassembled WGS sequence"/>
</dbReference>
<comment type="caution">
    <text evidence="18">The sequence shown here is derived from an EMBL/GenBank/DDBJ whole genome shotgun (WGS) entry which is preliminary data.</text>
</comment>
<organism evidence="18 20">
    <name type="scientific">Enterococcus gilvus ATCC BAA-350</name>
    <dbReference type="NCBI Taxonomy" id="1158614"/>
    <lineage>
        <taxon>Bacteria</taxon>
        <taxon>Bacillati</taxon>
        <taxon>Bacillota</taxon>
        <taxon>Bacilli</taxon>
        <taxon>Lactobacillales</taxon>
        <taxon>Enterococcaceae</taxon>
        <taxon>Enterococcus</taxon>
    </lineage>
</organism>
<evidence type="ECO:0000256" key="7">
    <source>
        <dbReference type="ARBA" id="ARBA00022801"/>
    </source>
</evidence>
<dbReference type="Pfam" id="PF00912">
    <property type="entry name" value="Transgly"/>
    <property type="match status" value="1"/>
</dbReference>
<dbReference type="HOGENOM" id="CLU_006354_2_5_9"/>
<dbReference type="EMBL" id="AJDQ01000007">
    <property type="protein sequence ID" value="EOI56515.1"/>
    <property type="molecule type" value="Genomic_DNA"/>
</dbReference>
<dbReference type="GO" id="GO:0030288">
    <property type="term" value="C:outer membrane-bounded periplasmic space"/>
    <property type="evidence" value="ECO:0007669"/>
    <property type="project" value="TreeGrafter"/>
</dbReference>
<dbReference type="eggNOG" id="COG0744">
    <property type="taxonomic scope" value="Bacteria"/>
</dbReference>
<evidence type="ECO:0000313" key="19">
    <source>
        <dbReference type="EMBL" id="EOW82235.1"/>
    </source>
</evidence>
<evidence type="ECO:0000256" key="3">
    <source>
        <dbReference type="ARBA" id="ARBA00022645"/>
    </source>
</evidence>
<evidence type="ECO:0000259" key="17">
    <source>
        <dbReference type="Pfam" id="PF00912"/>
    </source>
</evidence>
<keyword evidence="15" id="KW-0812">Transmembrane</keyword>
<feature type="compositionally biased region" description="Low complexity" evidence="14">
    <location>
        <begin position="688"/>
        <end position="735"/>
    </location>
</feature>
<evidence type="ECO:0000256" key="10">
    <source>
        <dbReference type="ARBA" id="ARBA00023268"/>
    </source>
</evidence>
<dbReference type="GO" id="GO:0009002">
    <property type="term" value="F:serine-type D-Ala-D-Ala carboxypeptidase activity"/>
    <property type="evidence" value="ECO:0007669"/>
    <property type="project" value="UniProtKB-EC"/>
</dbReference>
<evidence type="ECO:0000256" key="14">
    <source>
        <dbReference type="SAM" id="MobiDB-lite"/>
    </source>
</evidence>
<dbReference type="InterPro" id="IPR001460">
    <property type="entry name" value="PCN-bd_Tpept"/>
</dbReference>
<dbReference type="OrthoDB" id="9766909at2"/>
<dbReference type="InterPro" id="IPR012338">
    <property type="entry name" value="Beta-lactam/transpept-like"/>
</dbReference>
<feature type="domain" description="Glycosyl transferase family 51" evidence="17">
    <location>
        <begin position="80"/>
        <end position="259"/>
    </location>
</feature>
<name>R2VFI5_9ENTE</name>
<feature type="compositionally biased region" description="Basic residues" evidence="14">
    <location>
        <begin position="8"/>
        <end position="25"/>
    </location>
</feature>
<comment type="similarity">
    <text evidence="2">In the N-terminal section; belongs to the glycosyltransferase 51 family.</text>
</comment>
<evidence type="ECO:0000259" key="16">
    <source>
        <dbReference type="Pfam" id="PF00905"/>
    </source>
</evidence>
<dbReference type="InterPro" id="IPR023346">
    <property type="entry name" value="Lysozyme-like_dom_sf"/>
</dbReference>